<gene>
    <name evidence="1" type="ORF">DPMN_134804</name>
</gene>
<dbReference type="EMBL" id="JAIWYP010000006">
    <property type="protein sequence ID" value="KAH3806484.1"/>
    <property type="molecule type" value="Genomic_DNA"/>
</dbReference>
<keyword evidence="2" id="KW-1185">Reference proteome</keyword>
<name>A0A9D4FWA9_DREPO</name>
<sequence>MSLKEGERLRRGDEATCIAIIDMSRDTPIPQQLNKFWSSEENKRNLQRLVRDIVCNNVCTNTIIAGTVVYDNKALPAIQFGN</sequence>
<dbReference type="AlphaFoldDB" id="A0A9D4FWA9"/>
<comment type="caution">
    <text evidence="1">The sequence shown here is derived from an EMBL/GenBank/DDBJ whole genome shotgun (WGS) entry which is preliminary data.</text>
</comment>
<proteinExistence type="predicted"/>
<protein>
    <submittedName>
        <fullName evidence="1">Uncharacterized protein</fullName>
    </submittedName>
</protein>
<evidence type="ECO:0000313" key="2">
    <source>
        <dbReference type="Proteomes" id="UP000828390"/>
    </source>
</evidence>
<dbReference type="Proteomes" id="UP000828390">
    <property type="component" value="Unassembled WGS sequence"/>
</dbReference>
<reference evidence="1" key="1">
    <citation type="journal article" date="2019" name="bioRxiv">
        <title>The Genome of the Zebra Mussel, Dreissena polymorpha: A Resource for Invasive Species Research.</title>
        <authorList>
            <person name="McCartney M.A."/>
            <person name="Auch B."/>
            <person name="Kono T."/>
            <person name="Mallez S."/>
            <person name="Zhang Y."/>
            <person name="Obille A."/>
            <person name="Becker A."/>
            <person name="Abrahante J.E."/>
            <person name="Garbe J."/>
            <person name="Badalamenti J.P."/>
            <person name="Herman A."/>
            <person name="Mangelson H."/>
            <person name="Liachko I."/>
            <person name="Sullivan S."/>
            <person name="Sone E.D."/>
            <person name="Koren S."/>
            <person name="Silverstein K.A.T."/>
            <person name="Beckman K.B."/>
            <person name="Gohl D.M."/>
        </authorList>
    </citation>
    <scope>NUCLEOTIDE SEQUENCE</scope>
    <source>
        <strain evidence="1">Duluth1</strain>
        <tissue evidence="1">Whole animal</tissue>
    </source>
</reference>
<reference evidence="1" key="2">
    <citation type="submission" date="2020-11" db="EMBL/GenBank/DDBJ databases">
        <authorList>
            <person name="McCartney M.A."/>
            <person name="Auch B."/>
            <person name="Kono T."/>
            <person name="Mallez S."/>
            <person name="Becker A."/>
            <person name="Gohl D.M."/>
            <person name="Silverstein K.A.T."/>
            <person name="Koren S."/>
            <person name="Bechman K.B."/>
            <person name="Herman A."/>
            <person name="Abrahante J.E."/>
            <person name="Garbe J."/>
        </authorList>
    </citation>
    <scope>NUCLEOTIDE SEQUENCE</scope>
    <source>
        <strain evidence="1">Duluth1</strain>
        <tissue evidence="1">Whole animal</tissue>
    </source>
</reference>
<accession>A0A9D4FWA9</accession>
<organism evidence="1 2">
    <name type="scientific">Dreissena polymorpha</name>
    <name type="common">Zebra mussel</name>
    <name type="synonym">Mytilus polymorpha</name>
    <dbReference type="NCBI Taxonomy" id="45954"/>
    <lineage>
        <taxon>Eukaryota</taxon>
        <taxon>Metazoa</taxon>
        <taxon>Spiralia</taxon>
        <taxon>Lophotrochozoa</taxon>
        <taxon>Mollusca</taxon>
        <taxon>Bivalvia</taxon>
        <taxon>Autobranchia</taxon>
        <taxon>Heteroconchia</taxon>
        <taxon>Euheterodonta</taxon>
        <taxon>Imparidentia</taxon>
        <taxon>Neoheterodontei</taxon>
        <taxon>Myida</taxon>
        <taxon>Dreissenoidea</taxon>
        <taxon>Dreissenidae</taxon>
        <taxon>Dreissena</taxon>
    </lineage>
</organism>
<evidence type="ECO:0000313" key="1">
    <source>
        <dbReference type="EMBL" id="KAH3806484.1"/>
    </source>
</evidence>